<feature type="chain" id="PRO_5034835549" evidence="9">
    <location>
        <begin position="21"/>
        <end position="1051"/>
    </location>
</feature>
<evidence type="ECO:0000256" key="2">
    <source>
        <dbReference type="ARBA" id="ARBA00022448"/>
    </source>
</evidence>
<organism evidence="11 12">
    <name type="scientific">Parabacteroides chinchillae</name>
    <dbReference type="NCBI Taxonomy" id="871327"/>
    <lineage>
        <taxon>Bacteria</taxon>
        <taxon>Pseudomonadati</taxon>
        <taxon>Bacteroidota</taxon>
        <taxon>Bacteroidia</taxon>
        <taxon>Bacteroidales</taxon>
        <taxon>Tannerellaceae</taxon>
        <taxon>Parabacteroides</taxon>
    </lineage>
</organism>
<evidence type="ECO:0000313" key="11">
    <source>
        <dbReference type="EMBL" id="SEG04461.1"/>
    </source>
</evidence>
<sequence>MKRLTYLLLCLMLGIGLATAQTTKITGTVISAEDSEPIIGASVMVKGTTTGTVTDYDGAFTLNVPSSAKTLVVSYVGMEMKELPIQPHMKIVLNSSSQALDEVMVVAYGTTTKKSFTGSASAVKADDIKQIQSATITNALDGRAAGVQIVSKTGQPGENPTVRIRGIGSINAGKDPLYIVDGATYDGPISTLNSADIESMTVLKDAAANSLYGARGANGVILITTKRGNKTKLGINLDMKWGVNSRSVPEYDMITDRSVYYEQSWKAQYNKLIATGMSPSDVVSTLGSDDPANSLQAILGGYNNYNVPWSELIGADGKINPNARLLYTDDWSDALFRNSLRQEYNFSLGGSDDKQTYFISLGYLGDESYAKGSGFDRYSGRVRYERNLTKWLKAGANLAYAHTIQNYPTTSGGSYVNYFQWTRNIAPIYPVYLHDPKTGAIIKDKNGKDIYDYGDQGQYGYSRPYAGASNPAGVLDYDVNRITLDNVSASAFLEAEVYDGLSIRGNFDVNTTYKNGAYLTNPLYGDAAANGGYVEQENQKWFSYTGSVFLNYRKTFDKLSVEGMGGIESYKKEWNYLYGQKRNLATISAPDFSNAVVYAELSSYLKKYSVTGILFRANLSYDDKYYLSASFRRDGSSRFHPDNRWGNFGSVGVSWRLGQEGFLQDASSWLNDLKIKASIGTQGNDNLYYANGTDINYIPYMDQYEVANNNGNVSVKQYYVGNKDISWEKNLNFNIGFETTMWDRFHFNLEYFYKKTTDMLFYKPVAVSIGISTLLVNLGKMSNKGIEIETDVDIIKTRDWRWNVGLNFTHVKNTILELPAENRKEGILGQGYTKMVEGGSIYDLYLPEYAGLDENGKAMWNVYNEDGTLKGTSIVNSDAYTNTSRRKVGCAIPDLTGGLSTSLSWKDIDLSALFSYQIGGDVYDAIYASTMQMRESGRGMHKDLLNAWTPTNTNTSVPVMLMGYKDANGISDLYLTNASFFNIRNITLGYSLPKKWLRTLTIDKLRVYFAGDNLALFSHRKGLDPRQYDYGTSEFNYSPIRTISFGINVTL</sequence>
<dbReference type="Pfam" id="PF07715">
    <property type="entry name" value="Plug"/>
    <property type="match status" value="1"/>
</dbReference>
<dbReference type="Gene3D" id="2.40.170.20">
    <property type="entry name" value="TonB-dependent receptor, beta-barrel domain"/>
    <property type="match status" value="1"/>
</dbReference>
<accession>A0A8G2BXY3</accession>
<dbReference type="InterPro" id="IPR012910">
    <property type="entry name" value="Plug_dom"/>
</dbReference>
<dbReference type="PANTHER" id="PTHR30069:SF29">
    <property type="entry name" value="HEMOGLOBIN AND HEMOGLOBIN-HAPTOGLOBIN-BINDING PROTEIN 1-RELATED"/>
    <property type="match status" value="1"/>
</dbReference>
<dbReference type="FunFam" id="2.60.40.1120:FF:000003">
    <property type="entry name" value="Outer membrane protein Omp121"/>
    <property type="match status" value="1"/>
</dbReference>
<dbReference type="InterPro" id="IPR036942">
    <property type="entry name" value="Beta-barrel_TonB_sf"/>
</dbReference>
<comment type="similarity">
    <text evidence="8">Belongs to the TonB-dependent receptor family.</text>
</comment>
<dbReference type="SUPFAM" id="SSF56935">
    <property type="entry name" value="Porins"/>
    <property type="match status" value="1"/>
</dbReference>
<dbReference type="PANTHER" id="PTHR30069">
    <property type="entry name" value="TONB-DEPENDENT OUTER MEMBRANE RECEPTOR"/>
    <property type="match status" value="1"/>
</dbReference>
<keyword evidence="2 8" id="KW-0813">Transport</keyword>
<keyword evidence="6 8" id="KW-0472">Membrane</keyword>
<dbReference type="Proteomes" id="UP000236725">
    <property type="component" value="Unassembled WGS sequence"/>
</dbReference>
<comment type="caution">
    <text evidence="11">The sequence shown here is derived from an EMBL/GenBank/DDBJ whole genome shotgun (WGS) entry which is preliminary data.</text>
</comment>
<feature type="domain" description="TonB-dependent receptor plug" evidence="10">
    <location>
        <begin position="113"/>
        <end position="220"/>
    </location>
</feature>
<dbReference type="Pfam" id="PF13715">
    <property type="entry name" value="CarbopepD_reg_2"/>
    <property type="match status" value="1"/>
</dbReference>
<dbReference type="PROSITE" id="PS52016">
    <property type="entry name" value="TONB_DEPENDENT_REC_3"/>
    <property type="match status" value="1"/>
</dbReference>
<evidence type="ECO:0000256" key="1">
    <source>
        <dbReference type="ARBA" id="ARBA00004571"/>
    </source>
</evidence>
<keyword evidence="5 9" id="KW-0732">Signal</keyword>
<gene>
    <name evidence="11" type="ORF">SAMN05444001_11329</name>
</gene>
<dbReference type="NCBIfam" id="TIGR04056">
    <property type="entry name" value="OMP_RagA_SusC"/>
    <property type="match status" value="1"/>
</dbReference>
<evidence type="ECO:0000256" key="6">
    <source>
        <dbReference type="ARBA" id="ARBA00023136"/>
    </source>
</evidence>
<dbReference type="RefSeq" id="WP_103983787.1">
    <property type="nucleotide sequence ID" value="NZ_FNVS01000013.1"/>
</dbReference>
<dbReference type="InterPro" id="IPR037066">
    <property type="entry name" value="Plug_dom_sf"/>
</dbReference>
<dbReference type="NCBIfam" id="TIGR04057">
    <property type="entry name" value="SusC_RagA_signa"/>
    <property type="match status" value="1"/>
</dbReference>
<dbReference type="InterPro" id="IPR023996">
    <property type="entry name" value="TonB-dep_OMP_SusC/RagA"/>
</dbReference>
<evidence type="ECO:0000256" key="5">
    <source>
        <dbReference type="ARBA" id="ARBA00022729"/>
    </source>
</evidence>
<dbReference type="InterPro" id="IPR039426">
    <property type="entry name" value="TonB-dep_rcpt-like"/>
</dbReference>
<evidence type="ECO:0000313" key="12">
    <source>
        <dbReference type="Proteomes" id="UP000236725"/>
    </source>
</evidence>
<evidence type="ECO:0000256" key="3">
    <source>
        <dbReference type="ARBA" id="ARBA00022452"/>
    </source>
</evidence>
<protein>
    <submittedName>
        <fullName evidence="11">TonB-linked outer membrane protein, SusC/RagA family</fullName>
    </submittedName>
</protein>
<proteinExistence type="inferred from homology"/>
<evidence type="ECO:0000259" key="10">
    <source>
        <dbReference type="Pfam" id="PF07715"/>
    </source>
</evidence>
<keyword evidence="7 8" id="KW-0998">Cell outer membrane</keyword>
<evidence type="ECO:0000256" key="8">
    <source>
        <dbReference type="PROSITE-ProRule" id="PRU01360"/>
    </source>
</evidence>
<keyword evidence="3 8" id="KW-1134">Transmembrane beta strand</keyword>
<evidence type="ECO:0000256" key="4">
    <source>
        <dbReference type="ARBA" id="ARBA00022692"/>
    </source>
</evidence>
<comment type="subcellular location">
    <subcellularLocation>
        <location evidence="1 8">Cell outer membrane</location>
        <topology evidence="1 8">Multi-pass membrane protein</topology>
    </subcellularLocation>
</comment>
<dbReference type="Gene3D" id="2.60.40.1120">
    <property type="entry name" value="Carboxypeptidase-like, regulatory domain"/>
    <property type="match status" value="1"/>
</dbReference>
<evidence type="ECO:0000256" key="9">
    <source>
        <dbReference type="SAM" id="SignalP"/>
    </source>
</evidence>
<dbReference type="Gene3D" id="2.170.130.10">
    <property type="entry name" value="TonB-dependent receptor, plug domain"/>
    <property type="match status" value="1"/>
</dbReference>
<feature type="signal peptide" evidence="9">
    <location>
        <begin position="1"/>
        <end position="20"/>
    </location>
</feature>
<dbReference type="GO" id="GO:0009279">
    <property type="term" value="C:cell outer membrane"/>
    <property type="evidence" value="ECO:0007669"/>
    <property type="project" value="UniProtKB-SubCell"/>
</dbReference>
<name>A0A8G2BXY3_9BACT</name>
<dbReference type="GO" id="GO:0044718">
    <property type="term" value="P:siderophore transmembrane transport"/>
    <property type="evidence" value="ECO:0007669"/>
    <property type="project" value="TreeGrafter"/>
</dbReference>
<evidence type="ECO:0000256" key="7">
    <source>
        <dbReference type="ARBA" id="ARBA00023237"/>
    </source>
</evidence>
<dbReference type="InterPro" id="IPR023997">
    <property type="entry name" value="TonB-dep_OMP_SusC/RagA_CS"/>
</dbReference>
<dbReference type="SUPFAM" id="SSF49464">
    <property type="entry name" value="Carboxypeptidase regulatory domain-like"/>
    <property type="match status" value="1"/>
</dbReference>
<keyword evidence="12" id="KW-1185">Reference proteome</keyword>
<dbReference type="GO" id="GO:0015344">
    <property type="term" value="F:siderophore uptake transmembrane transporter activity"/>
    <property type="evidence" value="ECO:0007669"/>
    <property type="project" value="TreeGrafter"/>
</dbReference>
<dbReference type="EMBL" id="FNVS01000013">
    <property type="protein sequence ID" value="SEG04461.1"/>
    <property type="molecule type" value="Genomic_DNA"/>
</dbReference>
<dbReference type="AlphaFoldDB" id="A0A8G2BXY3"/>
<reference evidence="11 12" key="1">
    <citation type="submission" date="2016-10" db="EMBL/GenBank/DDBJ databases">
        <authorList>
            <person name="Varghese N."/>
            <person name="Submissions S."/>
        </authorList>
    </citation>
    <scope>NUCLEOTIDE SEQUENCE [LARGE SCALE GENOMIC DNA]</scope>
    <source>
        <strain evidence="11 12">DSM 29073</strain>
    </source>
</reference>
<keyword evidence="4 8" id="KW-0812">Transmembrane</keyword>
<dbReference type="InterPro" id="IPR008969">
    <property type="entry name" value="CarboxyPept-like_regulatory"/>
</dbReference>